<accession>A0A0L8GZZ1</accession>
<gene>
    <name evidence="1" type="ORF">OCBIM_22025184mg</name>
</gene>
<organism evidence="1">
    <name type="scientific">Octopus bimaculoides</name>
    <name type="common">California two-spotted octopus</name>
    <dbReference type="NCBI Taxonomy" id="37653"/>
    <lineage>
        <taxon>Eukaryota</taxon>
        <taxon>Metazoa</taxon>
        <taxon>Spiralia</taxon>
        <taxon>Lophotrochozoa</taxon>
        <taxon>Mollusca</taxon>
        <taxon>Cephalopoda</taxon>
        <taxon>Coleoidea</taxon>
        <taxon>Octopodiformes</taxon>
        <taxon>Octopoda</taxon>
        <taxon>Incirrata</taxon>
        <taxon>Octopodidae</taxon>
        <taxon>Octopus</taxon>
    </lineage>
</organism>
<proteinExistence type="predicted"/>
<name>A0A0L8GZZ1_OCTBM</name>
<reference evidence="1" key="1">
    <citation type="submission" date="2015-07" db="EMBL/GenBank/DDBJ databases">
        <title>MeaNS - Measles Nucleotide Surveillance Program.</title>
        <authorList>
            <person name="Tran T."/>
            <person name="Druce J."/>
        </authorList>
    </citation>
    <scope>NUCLEOTIDE SEQUENCE</scope>
    <source>
        <strain evidence="1">UCB-OBI-ISO-001</strain>
        <tissue evidence="1">Gonad</tissue>
    </source>
</reference>
<dbReference type="EMBL" id="KQ419724">
    <property type="protein sequence ID" value="KOF82538.1"/>
    <property type="molecule type" value="Genomic_DNA"/>
</dbReference>
<evidence type="ECO:0000313" key="1">
    <source>
        <dbReference type="EMBL" id="KOF82538.1"/>
    </source>
</evidence>
<dbReference type="AlphaFoldDB" id="A0A0L8GZZ1"/>
<protein>
    <submittedName>
        <fullName evidence="1">Uncharacterized protein</fullName>
    </submittedName>
</protein>
<sequence length="58" mass="6677">MLICDVYNIPLYVGSKYISGIYMKQHEPPKTISYTVSTQTFAYMVLCGETYFQAQINL</sequence>